<feature type="transmembrane region" description="Helical" evidence="2">
    <location>
        <begin position="495"/>
        <end position="518"/>
    </location>
</feature>
<evidence type="ECO:0000256" key="1">
    <source>
        <dbReference type="SAM" id="MobiDB-lite"/>
    </source>
</evidence>
<sequence length="696" mass="78095">MFFCFDDGSGTKKASTATLRSATTILPMFFASTLFVFVLVGQVNSEEEDNVTVGFFNHTLKNDQVTLRDYSAAVEAGDVYNLTKYTSLPGSCDVEIKNGSIVLYYRRKNTNIKNDGCTVDLLTNHSNIINFRTGVKIKPGDCLKNCSMQEFPFDGASDNTLPFAYSSAENKDITKFKTRRPSEGRKENCSKFEACGNNEQLCMEWTSLEIAWNKCIWSGDYHIFAHIHPSETLKSFNCLYHLFFLVGEKLVQWNIKDLNGSEKFGLTIEEGGFSMDLKGEKKEEGKYNLTDQKRQHPYCVPKGEGFVKPSKWEIIGKNPVPEHGHLLVFYMLPQSASRKHIDGKVKVDPPDGPDCEELYIEFDMQNYTLLFVGDPPPTTTTTTTTTTPPPTTTTATTSTTATSTPAAVKTTERTTTTTEKPKYRSDDFWFAVFCSGIFAGLMFLCFGAIIFFCWVEKITRFWSKTYLRIHIINITIFAFIGLGVFFFYTTVDDPSATIVFFLIPSLACCCIVSTSCIIHGHYKVAKLDYDFDKREAKKEKKEAELQKKIDYVNSIDAVVNDYVASITEEDDTNLLLRKAWYKKAKPLGPREYGPAPYSSVGFSTDSYSHIETTTAVEGDRKKDTTKANSLMAATETSKMEAAEHSKMGGKSEEAKAKVEEKSKMGEKSKMATTANSMMETNSKMEEEGKSKSSQQE</sequence>
<keyword evidence="2" id="KW-1133">Transmembrane helix</keyword>
<name>A0A6V7W911_MELEN</name>
<keyword evidence="2" id="KW-0812">Transmembrane</keyword>
<evidence type="ECO:0000256" key="2">
    <source>
        <dbReference type="SAM" id="Phobius"/>
    </source>
</evidence>
<evidence type="ECO:0000313" key="3">
    <source>
        <dbReference type="EMBL" id="CAD2182831.1"/>
    </source>
</evidence>
<feature type="transmembrane region" description="Helical" evidence="2">
    <location>
        <begin position="467"/>
        <end position="489"/>
    </location>
</feature>
<feature type="compositionally biased region" description="Polar residues" evidence="1">
    <location>
        <begin position="671"/>
        <end position="681"/>
    </location>
</feature>
<gene>
    <name evidence="3" type="ORF">MENT_LOCUS35078</name>
</gene>
<feature type="transmembrane region" description="Helical" evidence="2">
    <location>
        <begin position="428"/>
        <end position="455"/>
    </location>
</feature>
<protein>
    <submittedName>
        <fullName evidence="3">Uncharacterized protein</fullName>
    </submittedName>
</protein>
<feature type="region of interest" description="Disordered" evidence="1">
    <location>
        <begin position="378"/>
        <end position="418"/>
    </location>
</feature>
<dbReference type="Proteomes" id="UP000580250">
    <property type="component" value="Unassembled WGS sequence"/>
</dbReference>
<organism evidence="3 4">
    <name type="scientific">Meloidogyne enterolobii</name>
    <name type="common">Root-knot nematode worm</name>
    <name type="synonym">Meloidogyne mayaguensis</name>
    <dbReference type="NCBI Taxonomy" id="390850"/>
    <lineage>
        <taxon>Eukaryota</taxon>
        <taxon>Metazoa</taxon>
        <taxon>Ecdysozoa</taxon>
        <taxon>Nematoda</taxon>
        <taxon>Chromadorea</taxon>
        <taxon>Rhabditida</taxon>
        <taxon>Tylenchina</taxon>
        <taxon>Tylenchomorpha</taxon>
        <taxon>Tylenchoidea</taxon>
        <taxon>Meloidogynidae</taxon>
        <taxon>Meloidogyninae</taxon>
        <taxon>Meloidogyne</taxon>
    </lineage>
</organism>
<dbReference type="AlphaFoldDB" id="A0A6V7W911"/>
<evidence type="ECO:0000313" key="4">
    <source>
        <dbReference type="Proteomes" id="UP000580250"/>
    </source>
</evidence>
<proteinExistence type="predicted"/>
<feature type="transmembrane region" description="Helical" evidence="2">
    <location>
        <begin position="21"/>
        <end position="40"/>
    </location>
</feature>
<feature type="compositionally biased region" description="Low complexity" evidence="1">
    <location>
        <begin position="379"/>
        <end position="418"/>
    </location>
</feature>
<feature type="compositionally biased region" description="Basic and acidic residues" evidence="1">
    <location>
        <begin position="637"/>
        <end position="669"/>
    </location>
</feature>
<dbReference type="EMBL" id="CAJEWN010000445">
    <property type="protein sequence ID" value="CAD2182831.1"/>
    <property type="molecule type" value="Genomic_DNA"/>
</dbReference>
<accession>A0A6V7W911</accession>
<keyword evidence="2" id="KW-0472">Membrane</keyword>
<feature type="region of interest" description="Disordered" evidence="1">
    <location>
        <begin position="617"/>
        <end position="696"/>
    </location>
</feature>
<reference evidence="3 4" key="1">
    <citation type="submission" date="2020-08" db="EMBL/GenBank/DDBJ databases">
        <authorList>
            <person name="Koutsovoulos G."/>
            <person name="Danchin GJ E."/>
        </authorList>
    </citation>
    <scope>NUCLEOTIDE SEQUENCE [LARGE SCALE GENOMIC DNA]</scope>
</reference>
<comment type="caution">
    <text evidence="3">The sequence shown here is derived from an EMBL/GenBank/DDBJ whole genome shotgun (WGS) entry which is preliminary data.</text>
</comment>